<feature type="compositionally biased region" description="Basic and acidic residues" evidence="1">
    <location>
        <begin position="35"/>
        <end position="44"/>
    </location>
</feature>
<keyword evidence="3" id="KW-1185">Reference proteome</keyword>
<accession>A0ABS4QIZ9</accession>
<comment type="caution">
    <text evidence="2">The sequence shown here is derived from an EMBL/GenBank/DDBJ whole genome shotgun (WGS) entry which is preliminary data.</text>
</comment>
<protein>
    <submittedName>
        <fullName evidence="2">Uncharacterized protein</fullName>
    </submittedName>
</protein>
<evidence type="ECO:0000313" key="2">
    <source>
        <dbReference type="EMBL" id="MBP2191688.1"/>
    </source>
</evidence>
<evidence type="ECO:0000256" key="1">
    <source>
        <dbReference type="SAM" id="MobiDB-lite"/>
    </source>
</evidence>
<organism evidence="2 3">
    <name type="scientific">Nocardia goodfellowii</name>
    <dbReference type="NCBI Taxonomy" id="882446"/>
    <lineage>
        <taxon>Bacteria</taxon>
        <taxon>Bacillati</taxon>
        <taxon>Actinomycetota</taxon>
        <taxon>Actinomycetes</taxon>
        <taxon>Mycobacteriales</taxon>
        <taxon>Nocardiaceae</taxon>
        <taxon>Nocardia</taxon>
    </lineage>
</organism>
<name>A0ABS4QIZ9_9NOCA</name>
<sequence length="133" mass="15852">MMDRRRRPVGRNPQPGPGDSRTLNPEQQINSPTEQPDRADRTLVTRNHEVIRRWAEQRGARPATTPFSEYNGRLNNLRFDFPGYGGAILQPVEWEKWFDTFDARHFRFLYQEKRPDGSPSNFNRLEPPRDEWW</sequence>
<feature type="region of interest" description="Disordered" evidence="1">
    <location>
        <begin position="1"/>
        <end position="44"/>
    </location>
</feature>
<dbReference type="Proteomes" id="UP001519325">
    <property type="component" value="Unassembled WGS sequence"/>
</dbReference>
<proteinExistence type="predicted"/>
<dbReference type="RefSeq" id="WP_245366092.1">
    <property type="nucleotide sequence ID" value="NZ_JAGGMR010000001.1"/>
</dbReference>
<dbReference type="EMBL" id="JAGGMR010000001">
    <property type="protein sequence ID" value="MBP2191688.1"/>
    <property type="molecule type" value="Genomic_DNA"/>
</dbReference>
<gene>
    <name evidence="2" type="ORF">BJ987_004589</name>
</gene>
<reference evidence="2 3" key="1">
    <citation type="submission" date="2021-03" db="EMBL/GenBank/DDBJ databases">
        <title>Sequencing the genomes of 1000 actinobacteria strains.</title>
        <authorList>
            <person name="Klenk H.-P."/>
        </authorList>
    </citation>
    <scope>NUCLEOTIDE SEQUENCE [LARGE SCALE GENOMIC DNA]</scope>
    <source>
        <strain evidence="2 3">DSM 45516</strain>
    </source>
</reference>
<feature type="compositionally biased region" description="Polar residues" evidence="1">
    <location>
        <begin position="21"/>
        <end position="34"/>
    </location>
</feature>
<evidence type="ECO:0000313" key="3">
    <source>
        <dbReference type="Proteomes" id="UP001519325"/>
    </source>
</evidence>